<evidence type="ECO:0000313" key="1">
    <source>
        <dbReference type="EMBL" id="KAJ7000521.1"/>
    </source>
</evidence>
<reference evidence="1 2" key="1">
    <citation type="journal article" date="2023" name="Mol. Ecol. Resour.">
        <title>Chromosome-level genome assembly of a triploid poplar Populus alba 'Berolinensis'.</title>
        <authorList>
            <person name="Chen S."/>
            <person name="Yu Y."/>
            <person name="Wang X."/>
            <person name="Wang S."/>
            <person name="Zhang T."/>
            <person name="Zhou Y."/>
            <person name="He R."/>
            <person name="Meng N."/>
            <person name="Wang Y."/>
            <person name="Liu W."/>
            <person name="Liu Z."/>
            <person name="Liu J."/>
            <person name="Guo Q."/>
            <person name="Huang H."/>
            <person name="Sederoff R.R."/>
            <person name="Wang G."/>
            <person name="Qu G."/>
            <person name="Chen S."/>
        </authorList>
    </citation>
    <scope>NUCLEOTIDE SEQUENCE [LARGE SCALE GENOMIC DNA]</scope>
    <source>
        <strain evidence="1">SC-2020</strain>
    </source>
</reference>
<comment type="caution">
    <text evidence="1">The sequence shown here is derived from an EMBL/GenBank/DDBJ whole genome shotgun (WGS) entry which is preliminary data.</text>
</comment>
<gene>
    <name evidence="1" type="ORF">NC653_011098</name>
</gene>
<dbReference type="AlphaFoldDB" id="A0AAD6R1C9"/>
<dbReference type="EMBL" id="JAQIZT010000004">
    <property type="protein sequence ID" value="KAJ7000521.1"/>
    <property type="molecule type" value="Genomic_DNA"/>
</dbReference>
<proteinExistence type="predicted"/>
<keyword evidence="2" id="KW-1185">Reference proteome</keyword>
<accession>A0AAD6R1C9</accession>
<organism evidence="1 2">
    <name type="scientific">Populus alba x Populus x berolinensis</name>
    <dbReference type="NCBI Taxonomy" id="444605"/>
    <lineage>
        <taxon>Eukaryota</taxon>
        <taxon>Viridiplantae</taxon>
        <taxon>Streptophyta</taxon>
        <taxon>Embryophyta</taxon>
        <taxon>Tracheophyta</taxon>
        <taxon>Spermatophyta</taxon>
        <taxon>Magnoliopsida</taxon>
        <taxon>eudicotyledons</taxon>
        <taxon>Gunneridae</taxon>
        <taxon>Pentapetalae</taxon>
        <taxon>rosids</taxon>
        <taxon>fabids</taxon>
        <taxon>Malpighiales</taxon>
        <taxon>Salicaceae</taxon>
        <taxon>Saliceae</taxon>
        <taxon>Populus</taxon>
    </lineage>
</organism>
<evidence type="ECO:0000313" key="2">
    <source>
        <dbReference type="Proteomes" id="UP001164929"/>
    </source>
</evidence>
<dbReference type="Proteomes" id="UP001164929">
    <property type="component" value="Chromosome 4"/>
</dbReference>
<name>A0AAD6R1C9_9ROSI</name>
<protein>
    <submittedName>
        <fullName evidence="1">Uncharacterized protein</fullName>
    </submittedName>
</protein>
<sequence length="71" mass="8356">MQLSMHVWKTSSKANESHLAPYYLHVVAATSTTRKAESLRLKFSPKPHLFYMLHCTFNSLINKRRTQNHRN</sequence>